<feature type="compositionally biased region" description="Acidic residues" evidence="4">
    <location>
        <begin position="213"/>
        <end position="224"/>
    </location>
</feature>
<evidence type="ECO:0000256" key="1">
    <source>
        <dbReference type="ARBA" id="ARBA00010578"/>
    </source>
</evidence>
<dbReference type="GeneID" id="92514824"/>
<proteinExistence type="inferred from homology"/>
<feature type="region of interest" description="Disordered" evidence="4">
    <location>
        <begin position="165"/>
        <end position="252"/>
    </location>
</feature>
<name>A0A836GJQ1_9TRYP</name>
<protein>
    <recommendedName>
        <fullName evidence="5">Exocyst complex component EXOC2/Sec5 N-terminal domain-containing protein</fullName>
    </recommendedName>
</protein>
<feature type="compositionally biased region" description="Polar residues" evidence="4">
    <location>
        <begin position="675"/>
        <end position="687"/>
    </location>
</feature>
<evidence type="ECO:0000256" key="4">
    <source>
        <dbReference type="SAM" id="MobiDB-lite"/>
    </source>
</evidence>
<dbReference type="GO" id="GO:0006893">
    <property type="term" value="P:Golgi to plasma membrane transport"/>
    <property type="evidence" value="ECO:0007669"/>
    <property type="project" value="InterPro"/>
</dbReference>
<feature type="compositionally biased region" description="Basic residues" evidence="4">
    <location>
        <begin position="1830"/>
        <end position="1841"/>
    </location>
</feature>
<dbReference type="KEGG" id="lmat:92514824"/>
<feature type="region of interest" description="Disordered" evidence="4">
    <location>
        <begin position="325"/>
        <end position="350"/>
    </location>
</feature>
<dbReference type="PANTHER" id="PTHR13043">
    <property type="entry name" value="EXOCYST COMPLEX COMPONENT SEC5"/>
    <property type="match status" value="1"/>
</dbReference>
<keyword evidence="3" id="KW-0268">Exocytosis</keyword>
<keyword evidence="7" id="KW-1185">Reference proteome</keyword>
<evidence type="ECO:0000256" key="2">
    <source>
        <dbReference type="ARBA" id="ARBA00022448"/>
    </source>
</evidence>
<dbReference type="PANTHER" id="PTHR13043:SF1">
    <property type="entry name" value="EXOCYST COMPLEX COMPONENT 2"/>
    <property type="match status" value="1"/>
</dbReference>
<dbReference type="OrthoDB" id="273295at2759"/>
<comment type="caution">
    <text evidence="6">The sequence shown here is derived from an EMBL/GenBank/DDBJ whole genome shotgun (WGS) entry which is preliminary data.</text>
</comment>
<reference evidence="7" key="2">
    <citation type="journal article" date="2021" name="Sci. Data">
        <title>Chromosome-scale genome sequencing, assembly and annotation of six genomes from subfamily Leishmaniinae.</title>
        <authorList>
            <person name="Almutairi H."/>
            <person name="Urbaniak M.D."/>
            <person name="Bates M.D."/>
            <person name="Jariyapan N."/>
            <person name="Kwakye-Nuako G."/>
            <person name="Thomaz Soccol V."/>
            <person name="Al-Salem W.S."/>
            <person name="Dillon R.J."/>
            <person name="Bates P.A."/>
            <person name="Gatherer D."/>
        </authorList>
    </citation>
    <scope>NUCLEOTIDE SEQUENCE [LARGE SCALE GENOMIC DNA]</scope>
</reference>
<dbReference type="InterPro" id="IPR029175">
    <property type="entry name" value="EXOC2/Sec5"/>
</dbReference>
<dbReference type="GO" id="GO:0000145">
    <property type="term" value="C:exocyst"/>
    <property type="evidence" value="ECO:0007669"/>
    <property type="project" value="InterPro"/>
</dbReference>
<feature type="compositionally biased region" description="Basic and acidic residues" evidence="4">
    <location>
        <begin position="1717"/>
        <end position="1733"/>
    </location>
</feature>
<feature type="compositionally biased region" description="Polar residues" evidence="4">
    <location>
        <begin position="231"/>
        <end position="240"/>
    </location>
</feature>
<dbReference type="Pfam" id="PF15469">
    <property type="entry name" value="Sec5"/>
    <property type="match status" value="1"/>
</dbReference>
<keyword evidence="2" id="KW-0813">Transport</keyword>
<feature type="compositionally biased region" description="Basic and acidic residues" evidence="4">
    <location>
        <begin position="1649"/>
        <end position="1658"/>
    </location>
</feature>
<dbReference type="InterPro" id="IPR039481">
    <property type="entry name" value="EXOC2/Sec5_N_dom"/>
</dbReference>
<dbReference type="Proteomes" id="UP000673552">
    <property type="component" value="Unassembled WGS sequence"/>
</dbReference>
<organism evidence="6 7">
    <name type="scientific">Leishmania martiniquensis</name>
    <dbReference type="NCBI Taxonomy" id="1580590"/>
    <lineage>
        <taxon>Eukaryota</taxon>
        <taxon>Discoba</taxon>
        <taxon>Euglenozoa</taxon>
        <taxon>Kinetoplastea</taxon>
        <taxon>Metakinetoplastina</taxon>
        <taxon>Trypanosomatida</taxon>
        <taxon>Trypanosomatidae</taxon>
        <taxon>Leishmaniinae</taxon>
        <taxon>Leishmania</taxon>
    </lineage>
</organism>
<evidence type="ECO:0000259" key="5">
    <source>
        <dbReference type="Pfam" id="PF15469"/>
    </source>
</evidence>
<gene>
    <name evidence="6" type="ORF">LSCM1_04824</name>
</gene>
<accession>A0A836GJQ1</accession>
<reference evidence="7" key="1">
    <citation type="journal article" date="2021" name="Microbiol. Resour. Announc.">
        <title>LGAAP: Leishmaniinae Genome Assembly and Annotation Pipeline.</title>
        <authorList>
            <person name="Almutairi H."/>
            <person name="Urbaniak M.D."/>
            <person name="Bates M.D."/>
            <person name="Jariyapan N."/>
            <person name="Kwakye-Nuako G."/>
            <person name="Thomaz-Soccol V."/>
            <person name="Al-Salem W.S."/>
            <person name="Dillon R.J."/>
            <person name="Bates P.A."/>
            <person name="Gatherer D."/>
        </authorList>
    </citation>
    <scope>NUCLEOTIDE SEQUENCE [LARGE SCALE GENOMIC DNA]</scope>
</reference>
<feature type="compositionally biased region" description="Basic and acidic residues" evidence="4">
    <location>
        <begin position="1185"/>
        <end position="1207"/>
    </location>
</feature>
<evidence type="ECO:0000313" key="6">
    <source>
        <dbReference type="EMBL" id="KAG5483282.1"/>
    </source>
</evidence>
<comment type="similarity">
    <text evidence="1">Belongs to the SEC5 family.</text>
</comment>
<feature type="compositionally biased region" description="Low complexity" evidence="4">
    <location>
        <begin position="1208"/>
        <end position="1218"/>
    </location>
</feature>
<feature type="compositionally biased region" description="Polar residues" evidence="4">
    <location>
        <begin position="331"/>
        <end position="347"/>
    </location>
</feature>
<dbReference type="RefSeq" id="XP_067180085.1">
    <property type="nucleotide sequence ID" value="XM_067322312.1"/>
</dbReference>
<feature type="compositionally biased region" description="Basic and acidic residues" evidence="4">
    <location>
        <begin position="201"/>
        <end position="212"/>
    </location>
</feature>
<feature type="region of interest" description="Disordered" evidence="4">
    <location>
        <begin position="1641"/>
        <end position="1841"/>
    </location>
</feature>
<evidence type="ECO:0000313" key="7">
    <source>
        <dbReference type="Proteomes" id="UP000673552"/>
    </source>
</evidence>
<feature type="domain" description="Exocyst complex component EXOC2/Sec5 N-terminal" evidence="5">
    <location>
        <begin position="11"/>
        <end position="149"/>
    </location>
</feature>
<dbReference type="GO" id="GO:0006887">
    <property type="term" value="P:exocytosis"/>
    <property type="evidence" value="ECO:0007669"/>
    <property type="project" value="UniProtKB-KW"/>
</dbReference>
<feature type="compositionally biased region" description="Basic and acidic residues" evidence="4">
    <location>
        <begin position="175"/>
        <end position="192"/>
    </location>
</feature>
<feature type="region of interest" description="Disordered" evidence="4">
    <location>
        <begin position="1154"/>
        <end position="1218"/>
    </location>
</feature>
<feature type="region of interest" description="Disordered" evidence="4">
    <location>
        <begin position="648"/>
        <end position="693"/>
    </location>
</feature>
<dbReference type="EMBL" id="JAFEUZ010000014">
    <property type="protein sequence ID" value="KAG5483282.1"/>
    <property type="molecule type" value="Genomic_DNA"/>
</dbReference>
<evidence type="ECO:0000256" key="3">
    <source>
        <dbReference type="ARBA" id="ARBA00022483"/>
    </source>
</evidence>
<sequence length="1841" mass="197600">MEEGLFVESGHHRHPQLDLASRAFQPKKYIQRVLANVSHAAFDGQLVDKVRAAEEDTGEALKQLIRDNLGVFIDSKDAMDAVYNSDAKLFTGEALEGIASSFKSASTSCESLVQPITETFLEVQKSRKTQDMLDKFFTLLSVPAAIYDSCGAKVAHRRQTAATIEAVDDSASSSADDHAALREGCADKDRGPSRRGGQVKEASRQAAEKATPDEDDDGSSEEDSEIKSGSNENDSPTATDTAKAHGTLESPADRTAAEDAYILEDGEEIYFWYGTPLVRLKDVGARRHHVDQVSNYEAAVLHLRRAMLYLEETYSLIDGAMLVGDDGEPPRTTQASSAAGESGTPVTGQGVPSAAAVGAATAESSKKVSAVGRSVFAYKFAMALLRASLYLCSQLAEELIYANPADTVLIEDTLSMMMDASIASVKLHHFCAVLQEALGQRDRHDQVLSKLRTQLCSGMSTAEGVGPKGGSTAAAATAAHSSLRTASSMGVLDENSFNVWPDATVPEADAGDATSATAARRATTAYQHPAEFLISIVQRQQKYLFYSSAAGLLREASRWLWKAQVDAARGMKERNWQQELQRKLCSTAAGEANVGEGIAAGLLGGDGIYGRRLSSAPVLSSSDGGDGGFIGNANDSFLREGSFSWINARPGGGRRQSSAGAPLSGDGQDAALAPGSSTTARSGGSPTDENRKSACAIPDSYMSRVLDAFNTPESPFPTEIELRVGTADMDTVLVSSCLQIRAHSTSLLNQLFTRAEIESAVMAQAGALNSFALRLCAECVGTLEHVVGSYWGGIAITLHSGVFDFAPEPESSLHAILTQLLGSTATLATAGTRDAGADGAGDGLQRSPSTILAGTHSRLQSRVGETDDNADFSENAAAVMGTANRDTTVKDVHERAAGLGIECGSVEQLPRIRFVPTLPHAFHAAAVDAAEASATQQPPPPKRLRDISVQAVHRMIGTATATLQALFVTFINRSVTDGFVSTLEEYRVSDLSRYSRSERIELHAAVLYEIILGQWERMMHLVSDAVLRLKIVIGESSSSATITSETQVEEVGDLLQELERLRSTSLRCYLHGIGVLSKAYLTALPLLQRHTDTSLDARVRSRLSRESVSSSAVHKLLNLLAVVMDRCVPFFARDTEVYDSVDLFAVKSENLRDDADEEATARRKSGAGARARDGAARRRRLLRQRVGDHPSRGDGLRGDSGAERHGPEAASPAPAALADGAETVVDPVSERIAKSHSALVVESLQDHEELVLALLSHLLLTFMDMLQLKCRTVTTDATLHPGERERCVVECMADTLCLATTMTPIVVEHLLAPCFFEVMVRQLPEVNAVPVDAAAMLQGKQEQYRQVFLLVVEEHCQLAVDAMMSAYLALAQQPITDLVRRQGFVQPLFDWQRVSPHTTAAVRPYIADAIVCIARAHETLNAIRQPILGSAATQRLVAHLVRSFLTSFTSDVNVFELSVECSSNFLVYGLTLLEAEAATILRVVDAVVAHATANPNKNALLPELAAAREHLDSATHSLEDYANSICEALAAAHASEGGFAAGSGIALTLLSRDKRHERRDGMVQAAMRTLGYMLEAINTELEESSLSSAALLQLRNAAAAAPKGGRAPDTDLRSAVAERIVQRIERRREGYELRRARAAAAAEGVLQRHGTEGKRMAEQPRQPGSASASEDLLENGNDASGVSDKGANTDSQRQMMRRRSGALALPTTSVSLGDADGGEHLTPRTMQESERESWTAAEAVSNVFQLAQDQQRKGRVRRVRKSNATDSGGAESAKAVEVNAGSANSKPTPAATGDTEEAEAVLTRDRVSRRSRRRLLSGDGGSEAQERHERRANRFRRINAL</sequence>